<name>A0A3L7DTN8_9GAMM</name>
<sequence length="65" mass="7381">MREIDSAHERLMEKIEAMNDLATPEIGPESPIWRSCHKSDSPLTKLGPWNDEKVKCIKIMPFSAA</sequence>
<evidence type="ECO:0000313" key="1">
    <source>
        <dbReference type="EMBL" id="RLQ20135.1"/>
    </source>
</evidence>
<evidence type="ECO:0000313" key="2">
    <source>
        <dbReference type="Proteomes" id="UP000265509"/>
    </source>
</evidence>
<organism evidence="1 2">
    <name type="scientific">Seongchinamella sediminis</name>
    <dbReference type="NCBI Taxonomy" id="2283635"/>
    <lineage>
        <taxon>Bacteria</taxon>
        <taxon>Pseudomonadati</taxon>
        <taxon>Pseudomonadota</taxon>
        <taxon>Gammaproteobacteria</taxon>
        <taxon>Cellvibrionales</taxon>
        <taxon>Halieaceae</taxon>
        <taxon>Seongchinamella</taxon>
    </lineage>
</organism>
<proteinExistence type="predicted"/>
<dbReference type="EMBL" id="QRAN01000065">
    <property type="protein sequence ID" value="RLQ20135.1"/>
    <property type="molecule type" value="Genomic_DNA"/>
</dbReference>
<gene>
    <name evidence="1" type="ORF">DWB85_19325</name>
</gene>
<feature type="non-terminal residue" evidence="1">
    <location>
        <position position="65"/>
    </location>
</feature>
<accession>A0A3L7DTN8</accession>
<keyword evidence="2" id="KW-1185">Reference proteome</keyword>
<dbReference type="AlphaFoldDB" id="A0A3L7DTN8"/>
<dbReference type="Proteomes" id="UP000265509">
    <property type="component" value="Unassembled WGS sequence"/>
</dbReference>
<protein>
    <submittedName>
        <fullName evidence="1">Uncharacterized protein</fullName>
    </submittedName>
</protein>
<reference evidence="1 2" key="1">
    <citation type="submission" date="2018-07" db="EMBL/GenBank/DDBJ databases">
        <title>Halioglobus sp. genome submission.</title>
        <authorList>
            <person name="Ye M.-Q."/>
            <person name="Du Z.-J."/>
        </authorList>
    </citation>
    <scope>NUCLEOTIDE SEQUENCE [LARGE SCALE GENOMIC DNA]</scope>
    <source>
        <strain evidence="1 2">U0301</strain>
    </source>
</reference>
<comment type="caution">
    <text evidence="1">The sequence shown here is derived from an EMBL/GenBank/DDBJ whole genome shotgun (WGS) entry which is preliminary data.</text>
</comment>